<dbReference type="EMBL" id="PGCI01000275">
    <property type="protein sequence ID" value="PLW31205.1"/>
    <property type="molecule type" value="Genomic_DNA"/>
</dbReference>
<sequence length="297" mass="33454">MSSVPIHPNYVFPGLPRRTKRCASVDEHTNSERLCGDCKRRATILSCSSQSSRAIEWAKGNAILSKKQKQAGDNITYRTPRRRTIYTRLYRKLKAITCCSISSTLLPPELPASQAVINKNQSCISHVPVKPADNLSIGRHDHQLYGWRAPIVPKSVRTSDQFLSPVLGKSPSHFPPPIPWHTRPKPTRPFRPIGEYDEEIVELRIPSLPCSPMNKLHFSVSNQAANVIHPNSPFQTNWTTKVYSKSDGYMTPPNRLFSTFSEPTTAESPSRPSRSSSQKIEDIDGKDEDVVIPWSHY</sequence>
<accession>A0A2N5U0D5</accession>
<dbReference type="Proteomes" id="UP000235392">
    <property type="component" value="Unassembled WGS sequence"/>
</dbReference>
<feature type="compositionally biased region" description="Polar residues" evidence="1">
    <location>
        <begin position="256"/>
        <end position="267"/>
    </location>
</feature>
<name>A0A2N5U0D5_9BASI</name>
<gene>
    <name evidence="2" type="ORF">PCASD_11075</name>
</gene>
<reference evidence="2 3" key="1">
    <citation type="submission" date="2017-11" db="EMBL/GenBank/DDBJ databases">
        <title>De novo assembly and phasing of dikaryotic genomes from two isolates of Puccinia coronata f. sp. avenae, the causal agent of oat crown rust.</title>
        <authorList>
            <person name="Miller M.E."/>
            <person name="Zhang Y."/>
            <person name="Omidvar V."/>
            <person name="Sperschneider J."/>
            <person name="Schwessinger B."/>
            <person name="Raley C."/>
            <person name="Palmer J.M."/>
            <person name="Garnica D."/>
            <person name="Upadhyaya N."/>
            <person name="Rathjen J."/>
            <person name="Taylor J.M."/>
            <person name="Park R.F."/>
            <person name="Dodds P.N."/>
            <person name="Hirsch C.D."/>
            <person name="Kianian S.F."/>
            <person name="Figueroa M."/>
        </authorList>
    </citation>
    <scope>NUCLEOTIDE SEQUENCE [LARGE SCALE GENOMIC DNA]</scope>
    <source>
        <strain evidence="2">12SD80</strain>
    </source>
</reference>
<evidence type="ECO:0000313" key="2">
    <source>
        <dbReference type="EMBL" id="PLW31205.1"/>
    </source>
</evidence>
<dbReference type="AlphaFoldDB" id="A0A2N5U0D5"/>
<proteinExistence type="predicted"/>
<organism evidence="2 3">
    <name type="scientific">Puccinia coronata f. sp. avenae</name>
    <dbReference type="NCBI Taxonomy" id="200324"/>
    <lineage>
        <taxon>Eukaryota</taxon>
        <taxon>Fungi</taxon>
        <taxon>Dikarya</taxon>
        <taxon>Basidiomycota</taxon>
        <taxon>Pucciniomycotina</taxon>
        <taxon>Pucciniomycetes</taxon>
        <taxon>Pucciniales</taxon>
        <taxon>Pucciniaceae</taxon>
        <taxon>Puccinia</taxon>
    </lineage>
</organism>
<protein>
    <submittedName>
        <fullName evidence="2">Uncharacterized protein</fullName>
    </submittedName>
</protein>
<feature type="compositionally biased region" description="Low complexity" evidence="1">
    <location>
        <begin position="268"/>
        <end position="277"/>
    </location>
</feature>
<evidence type="ECO:0000256" key="1">
    <source>
        <dbReference type="SAM" id="MobiDB-lite"/>
    </source>
</evidence>
<comment type="caution">
    <text evidence="2">The sequence shown here is derived from an EMBL/GenBank/DDBJ whole genome shotgun (WGS) entry which is preliminary data.</text>
</comment>
<feature type="region of interest" description="Disordered" evidence="1">
    <location>
        <begin position="254"/>
        <end position="297"/>
    </location>
</feature>
<evidence type="ECO:0000313" key="3">
    <source>
        <dbReference type="Proteomes" id="UP000235392"/>
    </source>
</evidence>